<proteinExistence type="inferred from homology"/>
<dbReference type="RefSeq" id="WP_224315469.1">
    <property type="nucleotide sequence ID" value="NZ_JAIRBM010000021.1"/>
</dbReference>
<organism evidence="4 5">
    <name type="scientific">Microvirga puerhi</name>
    <dbReference type="NCBI Taxonomy" id="2876078"/>
    <lineage>
        <taxon>Bacteria</taxon>
        <taxon>Pseudomonadati</taxon>
        <taxon>Pseudomonadota</taxon>
        <taxon>Alphaproteobacteria</taxon>
        <taxon>Hyphomicrobiales</taxon>
        <taxon>Methylobacteriaceae</taxon>
        <taxon>Microvirga</taxon>
    </lineage>
</organism>
<gene>
    <name evidence="4" type="ORF">K9B37_20920</name>
</gene>
<evidence type="ECO:0000256" key="2">
    <source>
        <dbReference type="ARBA" id="ARBA00023002"/>
    </source>
</evidence>
<comment type="caution">
    <text evidence="4">The sequence shown here is derived from an EMBL/GenBank/DDBJ whole genome shotgun (WGS) entry which is preliminary data.</text>
</comment>
<dbReference type="InterPro" id="IPR002347">
    <property type="entry name" value="SDR_fam"/>
</dbReference>
<dbReference type="InterPro" id="IPR057326">
    <property type="entry name" value="KR_dom"/>
</dbReference>
<dbReference type="CDD" id="cd05233">
    <property type="entry name" value="SDR_c"/>
    <property type="match status" value="1"/>
</dbReference>
<dbReference type="PANTHER" id="PTHR43639:SF1">
    <property type="entry name" value="SHORT-CHAIN DEHYDROGENASE_REDUCTASE FAMILY PROTEIN"/>
    <property type="match status" value="1"/>
</dbReference>
<dbReference type="Proteomes" id="UP000704176">
    <property type="component" value="Unassembled WGS sequence"/>
</dbReference>
<dbReference type="PROSITE" id="PS00061">
    <property type="entry name" value="ADH_SHORT"/>
    <property type="match status" value="1"/>
</dbReference>
<evidence type="ECO:0000256" key="1">
    <source>
        <dbReference type="ARBA" id="ARBA00006484"/>
    </source>
</evidence>
<evidence type="ECO:0000313" key="4">
    <source>
        <dbReference type="EMBL" id="MBZ6078726.1"/>
    </source>
</evidence>
<dbReference type="SUPFAM" id="SSF51735">
    <property type="entry name" value="NAD(P)-binding Rossmann-fold domains"/>
    <property type="match status" value="1"/>
</dbReference>
<keyword evidence="5" id="KW-1185">Reference proteome</keyword>
<comment type="similarity">
    <text evidence="1">Belongs to the short-chain dehydrogenases/reductases (SDR) family.</text>
</comment>
<accession>A0ABS7VT49</accession>
<evidence type="ECO:0000313" key="5">
    <source>
        <dbReference type="Proteomes" id="UP000704176"/>
    </source>
</evidence>
<dbReference type="Pfam" id="PF13561">
    <property type="entry name" value="adh_short_C2"/>
    <property type="match status" value="1"/>
</dbReference>
<feature type="domain" description="Ketoreductase" evidence="3">
    <location>
        <begin position="14"/>
        <end position="193"/>
    </location>
</feature>
<dbReference type="InterPro" id="IPR036291">
    <property type="entry name" value="NAD(P)-bd_dom_sf"/>
</dbReference>
<name>A0ABS7VT49_9HYPH</name>
<reference evidence="4 5" key="1">
    <citation type="submission" date="2021-09" db="EMBL/GenBank/DDBJ databases">
        <title>The complete genome sequence of a new microorganism.</title>
        <authorList>
            <person name="Zi Z."/>
        </authorList>
    </citation>
    <scope>NUCLEOTIDE SEQUENCE [LARGE SCALE GENOMIC DNA]</scope>
    <source>
        <strain evidence="4 5">WGZ8</strain>
    </source>
</reference>
<evidence type="ECO:0000259" key="3">
    <source>
        <dbReference type="SMART" id="SM00822"/>
    </source>
</evidence>
<dbReference type="Gene3D" id="3.40.50.720">
    <property type="entry name" value="NAD(P)-binding Rossmann-like Domain"/>
    <property type="match status" value="1"/>
</dbReference>
<dbReference type="PANTHER" id="PTHR43639">
    <property type="entry name" value="OXIDOREDUCTASE, SHORT-CHAIN DEHYDROGENASE/REDUCTASE FAMILY (AFU_ORTHOLOGUE AFUA_5G02870)"/>
    <property type="match status" value="1"/>
</dbReference>
<dbReference type="InterPro" id="IPR020904">
    <property type="entry name" value="Sc_DH/Rdtase_CS"/>
</dbReference>
<sequence length="271" mass="28786">MEDPGQTWLNFSGKVCVVTGAGGGIGQAIAMSFARAGANIAILDHSPEGCAATDEAIRDAGGSAMSVVCDVSNPASIDDGMALVEQRFGVCDVLVNNAGILRFGKLDTVSEDVWDKTLDVNVKGYLLCAQRFGKRMRERREGAIVNVASIAATEPHPYCSSYSVSKAAVVMLTRQLALEWGPTGVRINAVSPGFTPTPLNREFYAVPGVTEQRSKLVPLRRLGSTQDVANSVMFLASHYAGYINGHNLVVDGGLSHTSMIHVPRPGYDDAN</sequence>
<dbReference type="SMART" id="SM00822">
    <property type="entry name" value="PKS_KR"/>
    <property type="match status" value="1"/>
</dbReference>
<dbReference type="NCBIfam" id="NF005559">
    <property type="entry name" value="PRK07231.1"/>
    <property type="match status" value="1"/>
</dbReference>
<keyword evidence="2" id="KW-0560">Oxidoreductase</keyword>
<dbReference type="PRINTS" id="PR00081">
    <property type="entry name" value="GDHRDH"/>
</dbReference>
<dbReference type="PRINTS" id="PR00080">
    <property type="entry name" value="SDRFAMILY"/>
</dbReference>
<protein>
    <submittedName>
        <fullName evidence="4">SDR family oxidoreductase</fullName>
    </submittedName>
</protein>
<dbReference type="EMBL" id="JAIRBM010000021">
    <property type="protein sequence ID" value="MBZ6078726.1"/>
    <property type="molecule type" value="Genomic_DNA"/>
</dbReference>